<feature type="transmembrane region" description="Helical" evidence="1">
    <location>
        <begin position="161"/>
        <end position="181"/>
    </location>
</feature>
<dbReference type="Proteomes" id="UP001600941">
    <property type="component" value="Unassembled WGS sequence"/>
</dbReference>
<feature type="transmembrane region" description="Helical" evidence="1">
    <location>
        <begin position="12"/>
        <end position="29"/>
    </location>
</feature>
<evidence type="ECO:0008006" key="4">
    <source>
        <dbReference type="Google" id="ProtNLM"/>
    </source>
</evidence>
<feature type="transmembrane region" description="Helical" evidence="1">
    <location>
        <begin position="49"/>
        <end position="71"/>
    </location>
</feature>
<feature type="transmembrane region" description="Helical" evidence="1">
    <location>
        <begin position="96"/>
        <end position="121"/>
    </location>
</feature>
<accession>A0ABQ0C1F6</accession>
<evidence type="ECO:0000313" key="3">
    <source>
        <dbReference type="Proteomes" id="UP001600941"/>
    </source>
</evidence>
<keyword evidence="1" id="KW-1133">Transmembrane helix</keyword>
<keyword evidence="1" id="KW-0812">Transmembrane</keyword>
<comment type="caution">
    <text evidence="2">The sequence shown here is derived from an EMBL/GenBank/DDBJ whole genome shotgun (WGS) entry which is preliminary data.</text>
</comment>
<dbReference type="EMBL" id="BAABZQ010000001">
    <property type="protein sequence ID" value="GAA6502631.1"/>
    <property type="molecule type" value="Genomic_DNA"/>
</dbReference>
<evidence type="ECO:0000313" key="2">
    <source>
        <dbReference type="EMBL" id="GAA6502631.1"/>
    </source>
</evidence>
<feature type="transmembrane region" description="Helical" evidence="1">
    <location>
        <begin position="214"/>
        <end position="234"/>
    </location>
</feature>
<keyword evidence="3" id="KW-1185">Reference proteome</keyword>
<dbReference type="RefSeq" id="WP_227211779.1">
    <property type="nucleotide sequence ID" value="NZ_BAABZQ010000001.1"/>
</dbReference>
<protein>
    <recommendedName>
        <fullName evidence="4">ABC transporter permease</fullName>
    </recommendedName>
</protein>
<gene>
    <name evidence="2" type="ORF">K340107D12_54470</name>
</gene>
<keyword evidence="1" id="KW-0472">Membrane</keyword>
<name>A0ABQ0C1F6_9FIRM</name>
<reference evidence="2 3" key="1">
    <citation type="submission" date="2024-04" db="EMBL/GenBank/DDBJ databases">
        <title>Defined microbial consortia suppress multidrug-resistant proinflammatory Enterobacteriaceae via ecological control.</title>
        <authorList>
            <person name="Furuichi M."/>
            <person name="Kawaguchi T."/>
            <person name="Pust M."/>
            <person name="Yasuma K."/>
            <person name="Plichta D."/>
            <person name="Hasegawa N."/>
            <person name="Ohya T."/>
            <person name="Bhattarai S."/>
            <person name="Sasajima S."/>
            <person name="Aoto Y."/>
            <person name="Tuganbaev T."/>
            <person name="Yaginuma M."/>
            <person name="Ueda M."/>
            <person name="Okahashi N."/>
            <person name="Amafuji K."/>
            <person name="Kiridooshi Y."/>
            <person name="Sugita K."/>
            <person name="Strazar M."/>
            <person name="Skelly A."/>
            <person name="Suda W."/>
            <person name="Hattori M."/>
            <person name="Nakamoto N."/>
            <person name="Caballero S."/>
            <person name="Norman J."/>
            <person name="Olle B."/>
            <person name="Tanoue T."/>
            <person name="Arita M."/>
            <person name="Bucci V."/>
            <person name="Atarashi K."/>
            <person name="Xavier R."/>
            <person name="Honda K."/>
        </authorList>
    </citation>
    <scope>NUCLEOTIDE SEQUENCE [LARGE SCALE GENOMIC DNA]</scope>
    <source>
        <strain evidence="3">k34-0107-D12</strain>
    </source>
</reference>
<feature type="transmembrane region" description="Helical" evidence="1">
    <location>
        <begin position="133"/>
        <end position="154"/>
    </location>
</feature>
<sequence>MDGKRMIGRRTTWLAVILGVMGLVIGTKFPEFNSSLTGGSWYKMAEKALTSKTVVFFVPIVAVLPYGDVWIGEKTSGFLRFYVTRKGKKEYTADRLFTTILSSCFAWTSAIAVTLLFYFALFYPMEVKSEWKWVMLLPLLQSAARLLLVAAVLADLSGIMAVVSGSVYMAYGIPFAGYYLLTILHERYLESVYVIDPQSWIKGAGDWGKDSMGIWLFLILLVFLTAALYGGLLYGRCREL</sequence>
<proteinExistence type="predicted"/>
<organism evidence="2 3">
    <name type="scientific">Blautia parvula</name>
    <dbReference type="NCBI Taxonomy" id="2877527"/>
    <lineage>
        <taxon>Bacteria</taxon>
        <taxon>Bacillati</taxon>
        <taxon>Bacillota</taxon>
        <taxon>Clostridia</taxon>
        <taxon>Lachnospirales</taxon>
        <taxon>Lachnospiraceae</taxon>
        <taxon>Blautia</taxon>
    </lineage>
</organism>
<evidence type="ECO:0000256" key="1">
    <source>
        <dbReference type="SAM" id="Phobius"/>
    </source>
</evidence>